<comment type="function">
    <text evidence="9">Catalyzes the radical-mediated insertion of two sulfur atoms into the C-6 and C-8 positions of the octanoyl moiety bound to the lipoyl domains of lipoate-dependent enzymes, thereby converting the octanoylated domains into lipoylated derivatives.</text>
</comment>
<feature type="binding site" evidence="9">
    <location>
        <position position="43"/>
    </location>
    <ligand>
        <name>[4Fe-4S] cluster</name>
        <dbReference type="ChEBI" id="CHEBI:49883"/>
        <label>1</label>
    </ligand>
</feature>
<dbReference type="SFLD" id="SFLDS00029">
    <property type="entry name" value="Radical_SAM"/>
    <property type="match status" value="1"/>
</dbReference>
<keyword evidence="6 9" id="KW-0408">Iron</keyword>
<dbReference type="SFLD" id="SFLDF00271">
    <property type="entry name" value="lipoyl_synthase"/>
    <property type="match status" value="1"/>
</dbReference>
<dbReference type="InterPro" id="IPR007197">
    <property type="entry name" value="rSAM"/>
</dbReference>
<dbReference type="EC" id="2.8.1.8" evidence="9"/>
<dbReference type="InterPro" id="IPR003698">
    <property type="entry name" value="Lipoyl_synth"/>
</dbReference>
<dbReference type="UniPathway" id="UPA00538">
    <property type="reaction ID" value="UER00593"/>
</dbReference>
<keyword evidence="4 9" id="KW-0949">S-adenosyl-L-methionine</keyword>
<feature type="binding site" evidence="9">
    <location>
        <position position="73"/>
    </location>
    <ligand>
        <name>[4Fe-4S] cluster</name>
        <dbReference type="ChEBI" id="CHEBI:49883"/>
        <label>2</label>
        <note>4Fe-4S-S-AdoMet</note>
    </ligand>
</feature>
<dbReference type="GO" id="GO:0046872">
    <property type="term" value="F:metal ion binding"/>
    <property type="evidence" value="ECO:0007669"/>
    <property type="project" value="UniProtKB-KW"/>
</dbReference>
<feature type="binding site" evidence="9">
    <location>
        <position position="48"/>
    </location>
    <ligand>
        <name>[4Fe-4S] cluster</name>
        <dbReference type="ChEBI" id="CHEBI:49883"/>
        <label>1</label>
    </ligand>
</feature>
<keyword evidence="2 9" id="KW-0963">Cytoplasm</keyword>
<dbReference type="Gene3D" id="3.20.20.70">
    <property type="entry name" value="Aldolase class I"/>
    <property type="match status" value="1"/>
</dbReference>
<accession>A0A1G9JAY6</accession>
<name>A0A1G9JAY6_9BACT</name>
<feature type="binding site" evidence="9">
    <location>
        <position position="282"/>
    </location>
    <ligand>
        <name>[4Fe-4S] cluster</name>
        <dbReference type="ChEBI" id="CHEBI:49883"/>
        <label>1</label>
    </ligand>
</feature>
<evidence type="ECO:0000256" key="6">
    <source>
        <dbReference type="ARBA" id="ARBA00023004"/>
    </source>
</evidence>
<evidence type="ECO:0000256" key="9">
    <source>
        <dbReference type="HAMAP-Rule" id="MF_00206"/>
    </source>
</evidence>
<dbReference type="InterPro" id="IPR013785">
    <property type="entry name" value="Aldolase_TIM"/>
</dbReference>
<evidence type="ECO:0000256" key="8">
    <source>
        <dbReference type="ARBA" id="ARBA00047326"/>
    </source>
</evidence>
<dbReference type="OrthoDB" id="9787898at2"/>
<dbReference type="GO" id="GO:0051539">
    <property type="term" value="F:4 iron, 4 sulfur cluster binding"/>
    <property type="evidence" value="ECO:0007669"/>
    <property type="project" value="UniProtKB-UniRule"/>
</dbReference>
<dbReference type="NCBIfam" id="NF009544">
    <property type="entry name" value="PRK12928.1"/>
    <property type="match status" value="1"/>
</dbReference>
<dbReference type="STRING" id="246191.SAMN05660337_2725"/>
<gene>
    <name evidence="9" type="primary">lipA</name>
    <name evidence="11" type="ORF">SAMN05660337_2725</name>
</gene>
<evidence type="ECO:0000256" key="2">
    <source>
        <dbReference type="ARBA" id="ARBA00022490"/>
    </source>
</evidence>
<dbReference type="FunFam" id="3.20.20.70:FF:000040">
    <property type="entry name" value="Lipoyl synthase"/>
    <property type="match status" value="1"/>
</dbReference>
<dbReference type="AlphaFoldDB" id="A0A1G9JAY6"/>
<keyword evidence="3 9" id="KW-0808">Transferase</keyword>
<evidence type="ECO:0000256" key="5">
    <source>
        <dbReference type="ARBA" id="ARBA00022723"/>
    </source>
</evidence>
<comment type="catalytic activity">
    <reaction evidence="8 9">
        <text>[[Fe-S] cluster scaffold protein carrying a second [4Fe-4S](2+) cluster] + N(6)-octanoyl-L-lysyl-[protein] + 2 oxidized [2Fe-2S]-[ferredoxin] + 2 S-adenosyl-L-methionine + 4 H(+) = [[Fe-S] cluster scaffold protein] + N(6)-[(R)-dihydrolipoyl]-L-lysyl-[protein] + 4 Fe(3+) + 2 hydrogen sulfide + 2 5'-deoxyadenosine + 2 L-methionine + 2 reduced [2Fe-2S]-[ferredoxin]</text>
        <dbReference type="Rhea" id="RHEA:16585"/>
        <dbReference type="Rhea" id="RHEA-COMP:9928"/>
        <dbReference type="Rhea" id="RHEA-COMP:10000"/>
        <dbReference type="Rhea" id="RHEA-COMP:10001"/>
        <dbReference type="Rhea" id="RHEA-COMP:10475"/>
        <dbReference type="Rhea" id="RHEA-COMP:14568"/>
        <dbReference type="Rhea" id="RHEA-COMP:14569"/>
        <dbReference type="ChEBI" id="CHEBI:15378"/>
        <dbReference type="ChEBI" id="CHEBI:17319"/>
        <dbReference type="ChEBI" id="CHEBI:29034"/>
        <dbReference type="ChEBI" id="CHEBI:29919"/>
        <dbReference type="ChEBI" id="CHEBI:33722"/>
        <dbReference type="ChEBI" id="CHEBI:33737"/>
        <dbReference type="ChEBI" id="CHEBI:33738"/>
        <dbReference type="ChEBI" id="CHEBI:57844"/>
        <dbReference type="ChEBI" id="CHEBI:59789"/>
        <dbReference type="ChEBI" id="CHEBI:78809"/>
        <dbReference type="ChEBI" id="CHEBI:83100"/>
        <dbReference type="EC" id="2.8.1.8"/>
    </reaction>
</comment>
<dbReference type="NCBIfam" id="NF004019">
    <property type="entry name" value="PRK05481.1"/>
    <property type="match status" value="1"/>
</dbReference>
<feature type="binding site" evidence="9">
    <location>
        <position position="76"/>
    </location>
    <ligand>
        <name>[4Fe-4S] cluster</name>
        <dbReference type="ChEBI" id="CHEBI:49883"/>
        <label>2</label>
        <note>4Fe-4S-S-AdoMet</note>
    </ligand>
</feature>
<protein>
    <recommendedName>
        <fullName evidence="9">Lipoyl synthase</fullName>
        <ecNumber evidence="9">2.8.1.8</ecNumber>
    </recommendedName>
    <alternativeName>
        <fullName evidence="9">Lip-syn</fullName>
        <shortName evidence="9">LS</shortName>
    </alternativeName>
    <alternativeName>
        <fullName evidence="9">Lipoate synthase</fullName>
    </alternativeName>
    <alternativeName>
        <fullName evidence="9">Lipoic acid synthase</fullName>
    </alternativeName>
    <alternativeName>
        <fullName evidence="9">Sulfur insertion protein LipA</fullName>
    </alternativeName>
</protein>
<evidence type="ECO:0000256" key="3">
    <source>
        <dbReference type="ARBA" id="ARBA00022679"/>
    </source>
</evidence>
<dbReference type="GO" id="GO:0009249">
    <property type="term" value="P:protein lipoylation"/>
    <property type="evidence" value="ECO:0007669"/>
    <property type="project" value="UniProtKB-UniRule"/>
</dbReference>
<dbReference type="GO" id="GO:0016992">
    <property type="term" value="F:lipoate synthase activity"/>
    <property type="evidence" value="ECO:0007669"/>
    <property type="project" value="UniProtKB-UniRule"/>
</dbReference>
<dbReference type="SMART" id="SM00729">
    <property type="entry name" value="Elp3"/>
    <property type="match status" value="1"/>
</dbReference>
<organism evidence="11 12">
    <name type="scientific">Maridesulfovibrio ferrireducens</name>
    <dbReference type="NCBI Taxonomy" id="246191"/>
    <lineage>
        <taxon>Bacteria</taxon>
        <taxon>Pseudomonadati</taxon>
        <taxon>Thermodesulfobacteriota</taxon>
        <taxon>Desulfovibrionia</taxon>
        <taxon>Desulfovibrionales</taxon>
        <taxon>Desulfovibrionaceae</taxon>
        <taxon>Maridesulfovibrio</taxon>
    </lineage>
</organism>
<evidence type="ECO:0000256" key="1">
    <source>
        <dbReference type="ARBA" id="ARBA00022485"/>
    </source>
</evidence>
<comment type="similarity">
    <text evidence="9">Belongs to the radical SAM superfamily. Lipoyl synthase family.</text>
</comment>
<dbReference type="Proteomes" id="UP000199053">
    <property type="component" value="Unassembled WGS sequence"/>
</dbReference>
<dbReference type="RefSeq" id="WP_092162027.1">
    <property type="nucleotide sequence ID" value="NZ_FNGA01000004.1"/>
</dbReference>
<dbReference type="SUPFAM" id="SSF102114">
    <property type="entry name" value="Radical SAM enzymes"/>
    <property type="match status" value="1"/>
</dbReference>
<reference evidence="12" key="1">
    <citation type="submission" date="2016-10" db="EMBL/GenBank/DDBJ databases">
        <authorList>
            <person name="Varghese N."/>
            <person name="Submissions S."/>
        </authorList>
    </citation>
    <scope>NUCLEOTIDE SEQUENCE [LARGE SCALE GENOMIC DNA]</scope>
    <source>
        <strain evidence="12">DSM 16995</strain>
    </source>
</reference>
<dbReference type="PANTHER" id="PTHR10949:SF0">
    <property type="entry name" value="LIPOYL SYNTHASE, MITOCHONDRIAL"/>
    <property type="match status" value="1"/>
</dbReference>
<dbReference type="PROSITE" id="PS51918">
    <property type="entry name" value="RADICAL_SAM"/>
    <property type="match status" value="1"/>
</dbReference>
<keyword evidence="5 9" id="KW-0479">Metal-binding</keyword>
<dbReference type="PIRSF" id="PIRSF005963">
    <property type="entry name" value="Lipoyl_synth"/>
    <property type="match status" value="1"/>
</dbReference>
<dbReference type="HAMAP" id="MF_00206">
    <property type="entry name" value="Lipoyl_synth"/>
    <property type="match status" value="1"/>
</dbReference>
<dbReference type="SFLD" id="SFLDG01058">
    <property type="entry name" value="lipoyl_synthase_like"/>
    <property type="match status" value="1"/>
</dbReference>
<dbReference type="EMBL" id="FNGA01000004">
    <property type="protein sequence ID" value="SDL34739.1"/>
    <property type="molecule type" value="Genomic_DNA"/>
</dbReference>
<comment type="pathway">
    <text evidence="9">Protein modification; protein lipoylation via endogenous pathway; protein N(6)-(lipoyl)lysine from octanoyl-[acyl-carrier-protein]: step 2/2.</text>
</comment>
<evidence type="ECO:0000256" key="4">
    <source>
        <dbReference type="ARBA" id="ARBA00022691"/>
    </source>
</evidence>
<dbReference type="CDD" id="cd01335">
    <property type="entry name" value="Radical_SAM"/>
    <property type="match status" value="1"/>
</dbReference>
<keyword evidence="7 9" id="KW-0411">Iron-sulfur</keyword>
<feature type="binding site" evidence="9">
    <location>
        <position position="54"/>
    </location>
    <ligand>
        <name>[4Fe-4S] cluster</name>
        <dbReference type="ChEBI" id="CHEBI:49883"/>
        <label>1</label>
    </ligand>
</feature>
<dbReference type="GO" id="GO:0005737">
    <property type="term" value="C:cytoplasm"/>
    <property type="evidence" value="ECO:0007669"/>
    <property type="project" value="UniProtKB-SubCell"/>
</dbReference>
<dbReference type="Pfam" id="PF16881">
    <property type="entry name" value="LIAS_N"/>
    <property type="match status" value="1"/>
</dbReference>
<sequence>MSSKKNSEEYLRIPPWLRVKLPAGKTFNDTAKLLADLNLNTVCQTAKCPNTWDCFSRNVATFLIMGFVCTRNCAFCNITSGKIDPLDSDEPRRVSEAVSRLKLKYTVITSVTRDDLPDGGAAHYAETITRIRTDHPECAIEVLIPDFQGDLPALKTVLEAKPNVLNHNVETSPDLYSEIRPEADYKQSIELLERVKKYGNGIPAKSGLMVGLGETDEQVYRVIDDLAAINCDIVTIGQYMRPSKEHPTVKRYVEPHVFDEYAEYGKSLGIKHMFCAPLVRSSFHAAESFGEL</sequence>
<keyword evidence="1 9" id="KW-0004">4Fe-4S</keyword>
<comment type="cofactor">
    <cofactor evidence="9">
        <name>[4Fe-4S] cluster</name>
        <dbReference type="ChEBI" id="CHEBI:49883"/>
    </cofactor>
    <text evidence="9">Binds 2 [4Fe-4S] clusters per subunit. One cluster is coordinated with 3 cysteines and an exchangeable S-adenosyl-L-methionine.</text>
</comment>
<dbReference type="Pfam" id="PF04055">
    <property type="entry name" value="Radical_SAM"/>
    <property type="match status" value="1"/>
</dbReference>
<proteinExistence type="inferred from homology"/>
<evidence type="ECO:0000313" key="12">
    <source>
        <dbReference type="Proteomes" id="UP000199053"/>
    </source>
</evidence>
<evidence type="ECO:0000259" key="10">
    <source>
        <dbReference type="PROSITE" id="PS51918"/>
    </source>
</evidence>
<dbReference type="PANTHER" id="PTHR10949">
    <property type="entry name" value="LIPOYL SYNTHASE"/>
    <property type="match status" value="1"/>
</dbReference>
<evidence type="ECO:0000313" key="11">
    <source>
        <dbReference type="EMBL" id="SDL34739.1"/>
    </source>
</evidence>
<dbReference type="InterPro" id="IPR006638">
    <property type="entry name" value="Elp3/MiaA/NifB-like_rSAM"/>
</dbReference>
<feature type="binding site" evidence="9">
    <location>
        <position position="69"/>
    </location>
    <ligand>
        <name>[4Fe-4S] cluster</name>
        <dbReference type="ChEBI" id="CHEBI:49883"/>
        <label>2</label>
        <note>4Fe-4S-S-AdoMet</note>
    </ligand>
</feature>
<dbReference type="NCBIfam" id="TIGR00510">
    <property type="entry name" value="lipA"/>
    <property type="match status" value="1"/>
</dbReference>
<keyword evidence="12" id="KW-1185">Reference proteome</keyword>
<evidence type="ECO:0000256" key="7">
    <source>
        <dbReference type="ARBA" id="ARBA00023014"/>
    </source>
</evidence>
<comment type="subcellular location">
    <subcellularLocation>
        <location evidence="9">Cytoplasm</location>
    </subcellularLocation>
</comment>
<dbReference type="InterPro" id="IPR031691">
    <property type="entry name" value="LIAS_N"/>
</dbReference>
<dbReference type="InterPro" id="IPR058240">
    <property type="entry name" value="rSAM_sf"/>
</dbReference>
<feature type="domain" description="Radical SAM core" evidence="10">
    <location>
        <begin position="55"/>
        <end position="271"/>
    </location>
</feature>